<name>C0G701_9HYPH</name>
<reference evidence="1 2" key="1">
    <citation type="submission" date="2009-03" db="EMBL/GenBank/DDBJ databases">
        <authorList>
            <person name="Setubal J.C."/>
            <person name="Boyle S."/>
            <person name="Crasta O.R."/>
            <person name="Gillespie J.J."/>
            <person name="Kenyon R.W."/>
            <person name="Lu J."/>
            <person name="Mane S."/>
            <person name="Nagrani S."/>
            <person name="Shallom J.M."/>
            <person name="Shallom S."/>
            <person name="Shukla M."/>
            <person name="Snyder E.E."/>
            <person name="Sobral B.W."/>
            <person name="Wattam A.R."/>
            <person name="Will R."/>
            <person name="Williams K."/>
            <person name="Yoo H."/>
            <person name="Bruce D.H."/>
            <person name="Detter C."/>
            <person name="Munk C."/>
            <person name="Brettin T.S."/>
            <person name="Ficht T."/>
        </authorList>
    </citation>
    <scope>NUCLEOTIDE SEQUENCE [LARGE SCALE GENOMIC DNA]</scope>
    <source>
        <strain evidence="1 2">Cudo</strain>
    </source>
</reference>
<comment type="caution">
    <text evidence="1">The sequence shown here is derived from an EMBL/GenBank/DDBJ whole genome shotgun (WGS) entry which is preliminary data.</text>
</comment>
<accession>C0G701</accession>
<sequence length="56" mass="6554">MVRSHHQIRCSMSFVKPIIDQTEVKDMTLPKLLAAIFQLDRWLSILEMPLKITMKA</sequence>
<dbReference type="AlphaFoldDB" id="C0G701"/>
<gene>
    <name evidence="1" type="ORF">BCETI_3000559</name>
</gene>
<dbReference type="Proteomes" id="UP000003678">
    <property type="component" value="Unassembled WGS sequence"/>
</dbReference>
<proteinExistence type="predicted"/>
<dbReference type="EMBL" id="ACJD01000003">
    <property type="protein sequence ID" value="EEH14785.1"/>
    <property type="molecule type" value="Genomic_DNA"/>
</dbReference>
<evidence type="ECO:0000313" key="1">
    <source>
        <dbReference type="EMBL" id="EEH14785.1"/>
    </source>
</evidence>
<evidence type="ECO:0000313" key="2">
    <source>
        <dbReference type="Proteomes" id="UP000003678"/>
    </source>
</evidence>
<protein>
    <submittedName>
        <fullName evidence="1">Uncharacterized protein</fullName>
    </submittedName>
</protein>
<organism evidence="1 2">
    <name type="scientific">Brucella ceti str. Cudo</name>
    <dbReference type="NCBI Taxonomy" id="595497"/>
    <lineage>
        <taxon>Bacteria</taxon>
        <taxon>Pseudomonadati</taxon>
        <taxon>Pseudomonadota</taxon>
        <taxon>Alphaproteobacteria</taxon>
        <taxon>Hyphomicrobiales</taxon>
        <taxon>Brucellaceae</taxon>
        <taxon>Brucella/Ochrobactrum group</taxon>
        <taxon>Brucella</taxon>
    </lineage>
</organism>